<name>A0A3M6UMH4_POCDA</name>
<keyword evidence="3" id="KW-1185">Reference proteome</keyword>
<proteinExistence type="predicted"/>
<feature type="transmembrane region" description="Helical" evidence="1">
    <location>
        <begin position="28"/>
        <end position="47"/>
    </location>
</feature>
<reference evidence="2 3" key="1">
    <citation type="journal article" date="2018" name="Sci. Rep.">
        <title>Comparative analysis of the Pocillopora damicornis genome highlights role of immune system in coral evolution.</title>
        <authorList>
            <person name="Cunning R."/>
            <person name="Bay R.A."/>
            <person name="Gillette P."/>
            <person name="Baker A.C."/>
            <person name="Traylor-Knowles N."/>
        </authorList>
    </citation>
    <scope>NUCLEOTIDE SEQUENCE [LARGE SCALE GENOMIC DNA]</scope>
    <source>
        <strain evidence="2">RSMAS</strain>
        <tissue evidence="2">Whole animal</tissue>
    </source>
</reference>
<gene>
    <name evidence="2" type="ORF">pdam_00015093</name>
</gene>
<evidence type="ECO:0000256" key="1">
    <source>
        <dbReference type="SAM" id="Phobius"/>
    </source>
</evidence>
<sequence length="66" mass="7029">MNSFAITAPLTSSTLVMGTGTRRQTTHAFAITALLTTVTLVVVRTGTRTHTTDAFAILQHCSLVSH</sequence>
<dbReference type="EMBL" id="RCHS01001168">
    <property type="protein sequence ID" value="RMX54883.1"/>
    <property type="molecule type" value="Genomic_DNA"/>
</dbReference>
<keyword evidence="1" id="KW-0812">Transmembrane</keyword>
<keyword evidence="1" id="KW-0472">Membrane</keyword>
<organism evidence="2 3">
    <name type="scientific">Pocillopora damicornis</name>
    <name type="common">Cauliflower coral</name>
    <name type="synonym">Millepora damicornis</name>
    <dbReference type="NCBI Taxonomy" id="46731"/>
    <lineage>
        <taxon>Eukaryota</taxon>
        <taxon>Metazoa</taxon>
        <taxon>Cnidaria</taxon>
        <taxon>Anthozoa</taxon>
        <taxon>Hexacorallia</taxon>
        <taxon>Scleractinia</taxon>
        <taxon>Astrocoeniina</taxon>
        <taxon>Pocilloporidae</taxon>
        <taxon>Pocillopora</taxon>
    </lineage>
</organism>
<evidence type="ECO:0000313" key="2">
    <source>
        <dbReference type="EMBL" id="RMX54883.1"/>
    </source>
</evidence>
<dbReference type="AlphaFoldDB" id="A0A3M6UMH4"/>
<protein>
    <submittedName>
        <fullName evidence="2">Uncharacterized protein</fullName>
    </submittedName>
</protein>
<dbReference type="Proteomes" id="UP000275408">
    <property type="component" value="Unassembled WGS sequence"/>
</dbReference>
<keyword evidence="1" id="KW-1133">Transmembrane helix</keyword>
<comment type="caution">
    <text evidence="2">The sequence shown here is derived from an EMBL/GenBank/DDBJ whole genome shotgun (WGS) entry which is preliminary data.</text>
</comment>
<accession>A0A3M6UMH4</accession>
<evidence type="ECO:0000313" key="3">
    <source>
        <dbReference type="Proteomes" id="UP000275408"/>
    </source>
</evidence>